<evidence type="ECO:0000313" key="8">
    <source>
        <dbReference type="EMBL" id="HIU93815.1"/>
    </source>
</evidence>
<feature type="transmembrane region" description="Helical" evidence="7">
    <location>
        <begin position="63"/>
        <end position="93"/>
    </location>
</feature>
<protein>
    <submittedName>
        <fullName evidence="8">MATE family efflux transporter</fullName>
    </submittedName>
</protein>
<evidence type="ECO:0000256" key="6">
    <source>
        <dbReference type="ARBA" id="ARBA00023136"/>
    </source>
</evidence>
<evidence type="ECO:0000313" key="9">
    <source>
        <dbReference type="Proteomes" id="UP000824128"/>
    </source>
</evidence>
<feature type="transmembrane region" description="Helical" evidence="7">
    <location>
        <begin position="150"/>
        <end position="170"/>
    </location>
</feature>
<dbReference type="NCBIfam" id="TIGR00797">
    <property type="entry name" value="matE"/>
    <property type="match status" value="1"/>
</dbReference>
<dbReference type="GO" id="GO:0005886">
    <property type="term" value="C:plasma membrane"/>
    <property type="evidence" value="ECO:0007669"/>
    <property type="project" value="UniProtKB-SubCell"/>
</dbReference>
<reference evidence="8" key="2">
    <citation type="journal article" date="2021" name="PeerJ">
        <title>Extensive microbial diversity within the chicken gut microbiome revealed by metagenomics and culture.</title>
        <authorList>
            <person name="Gilroy R."/>
            <person name="Ravi A."/>
            <person name="Getino M."/>
            <person name="Pursley I."/>
            <person name="Horton D.L."/>
            <person name="Alikhan N.F."/>
            <person name="Baker D."/>
            <person name="Gharbi K."/>
            <person name="Hall N."/>
            <person name="Watson M."/>
            <person name="Adriaenssens E.M."/>
            <person name="Foster-Nyarko E."/>
            <person name="Jarju S."/>
            <person name="Secka A."/>
            <person name="Antonio M."/>
            <person name="Oren A."/>
            <person name="Chaudhuri R.R."/>
            <person name="La Ragione R."/>
            <person name="Hildebrand F."/>
            <person name="Pallen M.J."/>
        </authorList>
    </citation>
    <scope>NUCLEOTIDE SEQUENCE</scope>
    <source>
        <strain evidence="8">ChiGjej2B2-16831</strain>
    </source>
</reference>
<dbReference type="InterPro" id="IPR052031">
    <property type="entry name" value="Membrane_Transporter-Flippase"/>
</dbReference>
<feature type="transmembrane region" description="Helical" evidence="7">
    <location>
        <begin position="412"/>
        <end position="432"/>
    </location>
</feature>
<dbReference type="InterPro" id="IPR002528">
    <property type="entry name" value="MATE_fam"/>
</dbReference>
<dbReference type="Proteomes" id="UP000824128">
    <property type="component" value="Unassembled WGS sequence"/>
</dbReference>
<evidence type="ECO:0000256" key="1">
    <source>
        <dbReference type="ARBA" id="ARBA00004651"/>
    </source>
</evidence>
<dbReference type="EMBL" id="DVNZ01000050">
    <property type="protein sequence ID" value="HIU93815.1"/>
    <property type="molecule type" value="Genomic_DNA"/>
</dbReference>
<feature type="transmembrane region" description="Helical" evidence="7">
    <location>
        <begin position="182"/>
        <end position="203"/>
    </location>
</feature>
<evidence type="ECO:0000256" key="4">
    <source>
        <dbReference type="ARBA" id="ARBA00022692"/>
    </source>
</evidence>
<proteinExistence type="predicted"/>
<sequence>MKPIALKRRGLGGLFRSGDINMLEGPLFGKVFAFVLPLMITNLLQVCYSAADMIVVGLSGVDGAIGAIGTTTALINLVLNIFTGFGVGTGVVVARNIGRGDREATERSVHTSLLVGVCAGLLCMVIGLAVSRPVLHAMGDQGHILDLATLYTQIYFLGVPFMAAANFMIAILRAKGDTRTPLYILTFTGLLNVGLNLLFVLAFDMSVDGVAAATSISNAASAVLLAIRLTNEQSWCRLSFKRLRFHREELRDILRDGLPAAVQGALFSLSNMLIQSSIIGLNNATCPGGSDIIDGNAAGSSIENFIYTATNAVCQAAVTFTSQHYGARKFRRIGLVMRTCYLVTGIISVVGAALIIALRYPLIGLYVSSDMAVEVALARTYTLIGPYFMLAFMEVGSGVLRGLARSMLSTTVTLVGCCLLRVVWVWTVFRIWPSLEIIYLSYPISWTVTAVAHFLCSMHVRRKCILRQEAEDAANAAAAVQ</sequence>
<dbReference type="PIRSF" id="PIRSF006603">
    <property type="entry name" value="DinF"/>
    <property type="match status" value="1"/>
</dbReference>
<evidence type="ECO:0000256" key="7">
    <source>
        <dbReference type="SAM" id="Phobius"/>
    </source>
</evidence>
<dbReference type="AlphaFoldDB" id="A0A9D1N2R4"/>
<reference evidence="8" key="1">
    <citation type="submission" date="2020-10" db="EMBL/GenBank/DDBJ databases">
        <authorList>
            <person name="Gilroy R."/>
        </authorList>
    </citation>
    <scope>NUCLEOTIDE SEQUENCE</scope>
    <source>
        <strain evidence="8">ChiGjej2B2-16831</strain>
    </source>
</reference>
<feature type="transmembrane region" description="Helical" evidence="7">
    <location>
        <begin position="339"/>
        <end position="360"/>
    </location>
</feature>
<evidence type="ECO:0000256" key="2">
    <source>
        <dbReference type="ARBA" id="ARBA00022448"/>
    </source>
</evidence>
<feature type="transmembrane region" description="Helical" evidence="7">
    <location>
        <begin position="209"/>
        <end position="227"/>
    </location>
</feature>
<name>A0A9D1N2R4_9FIRM</name>
<gene>
    <name evidence="8" type="ORF">IAD24_01530</name>
</gene>
<feature type="transmembrane region" description="Helical" evidence="7">
    <location>
        <begin position="31"/>
        <end position="51"/>
    </location>
</feature>
<feature type="transmembrane region" description="Helical" evidence="7">
    <location>
        <begin position="438"/>
        <end position="458"/>
    </location>
</feature>
<comment type="subcellular location">
    <subcellularLocation>
        <location evidence="1">Cell membrane</location>
        <topology evidence="1">Multi-pass membrane protein</topology>
    </subcellularLocation>
</comment>
<keyword evidence="5 7" id="KW-1133">Transmembrane helix</keyword>
<dbReference type="InterPro" id="IPR048279">
    <property type="entry name" value="MdtK-like"/>
</dbReference>
<dbReference type="PANTHER" id="PTHR43549:SF3">
    <property type="entry name" value="MULTIDRUG RESISTANCE PROTEIN YPNP-RELATED"/>
    <property type="match status" value="1"/>
</dbReference>
<accession>A0A9D1N2R4</accession>
<evidence type="ECO:0000256" key="3">
    <source>
        <dbReference type="ARBA" id="ARBA00022475"/>
    </source>
</evidence>
<keyword evidence="3" id="KW-1003">Cell membrane</keyword>
<comment type="caution">
    <text evidence="8">The sequence shown here is derived from an EMBL/GenBank/DDBJ whole genome shotgun (WGS) entry which is preliminary data.</text>
</comment>
<dbReference type="GO" id="GO:0015297">
    <property type="term" value="F:antiporter activity"/>
    <property type="evidence" value="ECO:0007669"/>
    <property type="project" value="InterPro"/>
</dbReference>
<dbReference type="Pfam" id="PF01554">
    <property type="entry name" value="MatE"/>
    <property type="match status" value="2"/>
</dbReference>
<keyword evidence="4 7" id="KW-0812">Transmembrane</keyword>
<evidence type="ECO:0000256" key="5">
    <source>
        <dbReference type="ARBA" id="ARBA00022989"/>
    </source>
</evidence>
<dbReference type="GO" id="GO:0042910">
    <property type="term" value="F:xenobiotic transmembrane transporter activity"/>
    <property type="evidence" value="ECO:0007669"/>
    <property type="project" value="InterPro"/>
</dbReference>
<keyword evidence="6 7" id="KW-0472">Membrane</keyword>
<feature type="transmembrane region" description="Helical" evidence="7">
    <location>
        <begin position="113"/>
        <end position="130"/>
    </location>
</feature>
<feature type="transmembrane region" description="Helical" evidence="7">
    <location>
        <begin position="380"/>
        <end position="400"/>
    </location>
</feature>
<dbReference type="PANTHER" id="PTHR43549">
    <property type="entry name" value="MULTIDRUG RESISTANCE PROTEIN YPNP-RELATED"/>
    <property type="match status" value="1"/>
</dbReference>
<organism evidence="8 9">
    <name type="scientific">Candidatus Aphodomorpha intestinavium</name>
    <dbReference type="NCBI Taxonomy" id="2840672"/>
    <lineage>
        <taxon>Bacteria</taxon>
        <taxon>Bacillati</taxon>
        <taxon>Bacillota</taxon>
        <taxon>Clostridia</taxon>
        <taxon>Eubacteriales</taxon>
        <taxon>Candidatus Aphodomorpha</taxon>
    </lineage>
</organism>
<keyword evidence="2" id="KW-0813">Transport</keyword>